<dbReference type="FunFam" id="3.40.630.10:FF:000001">
    <property type="entry name" value="Carboxypeptidase B"/>
    <property type="match status" value="1"/>
</dbReference>
<protein>
    <submittedName>
        <fullName evidence="14">CBPB_4 protein</fullName>
    </submittedName>
    <submittedName>
        <fullName evidence="16">Carboxypeptidase B</fullName>
    </submittedName>
</protein>
<proteinExistence type="inferred from homology"/>
<dbReference type="PANTHER" id="PTHR11705">
    <property type="entry name" value="PROTEASE FAMILY M14 CARBOXYPEPTIDASE A,B"/>
    <property type="match status" value="1"/>
</dbReference>
<evidence type="ECO:0000256" key="12">
    <source>
        <dbReference type="SAM" id="SignalP"/>
    </source>
</evidence>
<dbReference type="OrthoDB" id="3626597at2759"/>
<evidence type="ECO:0000259" key="13">
    <source>
        <dbReference type="PROSITE" id="PS52035"/>
    </source>
</evidence>
<dbReference type="Pfam" id="PF02244">
    <property type="entry name" value="Propep_M14"/>
    <property type="match status" value="1"/>
</dbReference>
<feature type="domain" description="Peptidase M14" evidence="13">
    <location>
        <begin position="130"/>
        <end position="418"/>
    </location>
</feature>
<feature type="chain" id="PRO_5044541766" evidence="12">
    <location>
        <begin position="17"/>
        <end position="428"/>
    </location>
</feature>
<feature type="active site" description="Proton donor/acceptor" evidence="11">
    <location>
        <position position="387"/>
    </location>
</feature>
<dbReference type="Gene3D" id="3.30.70.340">
    <property type="entry name" value="Metallocarboxypeptidase-like"/>
    <property type="match status" value="1"/>
</dbReference>
<gene>
    <name evidence="14" type="primary">CBPB_4</name>
    <name evidence="16" type="synonym">LOC105272488</name>
    <name evidence="14" type="ORF">g.3415</name>
</gene>
<dbReference type="GO" id="GO:0004181">
    <property type="term" value="F:metallocarboxypeptidase activity"/>
    <property type="evidence" value="ECO:0007669"/>
    <property type="project" value="InterPro"/>
</dbReference>
<keyword evidence="9" id="KW-0482">Metalloprotease</keyword>
<accession>A0A0C9RMM8</accession>
<reference evidence="16" key="2">
    <citation type="submission" date="2025-04" db="UniProtKB">
        <authorList>
            <consortium name="RefSeq"/>
        </authorList>
    </citation>
    <scope>IDENTIFICATION</scope>
    <source>
        <strain evidence="16">USDA-PBARC FA_bdor</strain>
        <tissue evidence="16">Whole organism</tissue>
    </source>
</reference>
<keyword evidence="15" id="KW-1185">Reference proteome</keyword>
<dbReference type="GO" id="GO:0006508">
    <property type="term" value="P:proteolysis"/>
    <property type="evidence" value="ECO:0007669"/>
    <property type="project" value="UniProtKB-KW"/>
</dbReference>
<evidence type="ECO:0000256" key="3">
    <source>
        <dbReference type="ARBA" id="ARBA00022645"/>
    </source>
</evidence>
<accession>A0A9R1U949</accession>
<dbReference type="RefSeq" id="XP_011312944.1">
    <property type="nucleotide sequence ID" value="XM_011314642.1"/>
</dbReference>
<dbReference type="SUPFAM" id="SSF54897">
    <property type="entry name" value="Protease propeptides/inhibitors"/>
    <property type="match status" value="1"/>
</dbReference>
<dbReference type="PANTHER" id="PTHR11705:SF140">
    <property type="entry name" value="FI02848P-RELATED"/>
    <property type="match status" value="1"/>
</dbReference>
<dbReference type="SUPFAM" id="SSF53187">
    <property type="entry name" value="Zn-dependent exopeptidases"/>
    <property type="match status" value="1"/>
</dbReference>
<dbReference type="Gene3D" id="3.40.630.10">
    <property type="entry name" value="Zn peptidases"/>
    <property type="match status" value="1"/>
</dbReference>
<dbReference type="KEGG" id="fas:105272488"/>
<keyword evidence="10" id="KW-1015">Disulfide bond</keyword>
<evidence type="ECO:0000256" key="7">
    <source>
        <dbReference type="ARBA" id="ARBA00022801"/>
    </source>
</evidence>
<comment type="similarity">
    <text evidence="2 11">Belongs to the peptidase M14 family.</text>
</comment>
<dbReference type="GO" id="GO:0008270">
    <property type="term" value="F:zinc ion binding"/>
    <property type="evidence" value="ECO:0007669"/>
    <property type="project" value="InterPro"/>
</dbReference>
<name>A0A0C9RMM8_9HYME</name>
<evidence type="ECO:0000313" key="15">
    <source>
        <dbReference type="Proteomes" id="UP000694866"/>
    </source>
</evidence>
<dbReference type="Pfam" id="PF00246">
    <property type="entry name" value="Peptidase_M14"/>
    <property type="match status" value="1"/>
</dbReference>
<dbReference type="SMART" id="SM00631">
    <property type="entry name" value="Zn_pept"/>
    <property type="match status" value="1"/>
</dbReference>
<evidence type="ECO:0000256" key="10">
    <source>
        <dbReference type="ARBA" id="ARBA00023157"/>
    </source>
</evidence>
<evidence type="ECO:0000256" key="11">
    <source>
        <dbReference type="PROSITE-ProRule" id="PRU01379"/>
    </source>
</evidence>
<evidence type="ECO:0000256" key="1">
    <source>
        <dbReference type="ARBA" id="ARBA00001947"/>
    </source>
</evidence>
<evidence type="ECO:0000313" key="14">
    <source>
        <dbReference type="EMBL" id="JAG79382.1"/>
    </source>
</evidence>
<keyword evidence="5" id="KW-0479">Metal-binding</keyword>
<evidence type="ECO:0000313" key="16">
    <source>
        <dbReference type="RefSeq" id="XP_011312944.1"/>
    </source>
</evidence>
<comment type="cofactor">
    <cofactor evidence="1">
        <name>Zn(2+)</name>
        <dbReference type="ChEBI" id="CHEBI:29105"/>
    </cofactor>
</comment>
<reference evidence="14" key="1">
    <citation type="submission" date="2015-01" db="EMBL/GenBank/DDBJ databases">
        <title>Transcriptome Assembly of Fopius arisanus.</title>
        <authorList>
            <person name="Geib S."/>
        </authorList>
    </citation>
    <scope>NUCLEOTIDE SEQUENCE</scope>
</reference>
<dbReference type="GeneID" id="105272488"/>
<dbReference type="GO" id="GO:0005615">
    <property type="term" value="C:extracellular space"/>
    <property type="evidence" value="ECO:0007669"/>
    <property type="project" value="TreeGrafter"/>
</dbReference>
<dbReference type="CDD" id="cd03860">
    <property type="entry name" value="M14_CP_A-B_like"/>
    <property type="match status" value="1"/>
</dbReference>
<dbReference type="PRINTS" id="PR00765">
    <property type="entry name" value="CRBOXYPTASEA"/>
</dbReference>
<keyword evidence="6 12" id="KW-0732">Signal</keyword>
<evidence type="ECO:0000256" key="9">
    <source>
        <dbReference type="ARBA" id="ARBA00023049"/>
    </source>
</evidence>
<dbReference type="PROSITE" id="PS00132">
    <property type="entry name" value="CARBOXYPEPT_ZN_1"/>
    <property type="match status" value="1"/>
</dbReference>
<dbReference type="MEROPS" id="M14.A04"/>
<keyword evidence="3 16" id="KW-0121">Carboxypeptidase</keyword>
<organism evidence="14">
    <name type="scientific">Fopius arisanus</name>
    <dbReference type="NCBI Taxonomy" id="64838"/>
    <lineage>
        <taxon>Eukaryota</taxon>
        <taxon>Metazoa</taxon>
        <taxon>Ecdysozoa</taxon>
        <taxon>Arthropoda</taxon>
        <taxon>Hexapoda</taxon>
        <taxon>Insecta</taxon>
        <taxon>Pterygota</taxon>
        <taxon>Neoptera</taxon>
        <taxon>Endopterygota</taxon>
        <taxon>Hymenoptera</taxon>
        <taxon>Apocrita</taxon>
        <taxon>Ichneumonoidea</taxon>
        <taxon>Braconidae</taxon>
        <taxon>Opiinae</taxon>
        <taxon>Fopius</taxon>
    </lineage>
</organism>
<keyword evidence="8" id="KW-0862">Zinc</keyword>
<dbReference type="InterPro" id="IPR057246">
    <property type="entry name" value="CARBOXYPEPT_ZN_1"/>
</dbReference>
<evidence type="ECO:0000256" key="8">
    <source>
        <dbReference type="ARBA" id="ARBA00022833"/>
    </source>
</evidence>
<dbReference type="EMBL" id="GBYB01009615">
    <property type="protein sequence ID" value="JAG79382.1"/>
    <property type="molecule type" value="Transcribed_RNA"/>
</dbReference>
<keyword evidence="7" id="KW-0378">Hydrolase</keyword>
<sequence>MKPFLILHAILPGLLGFSYDEHIPQLKGMQQLTIFPATPAQQSVLKSFEDNPNIDFLRMSRPSLNPVDVLVTADEELNFKKMLNFNKIQYNVTIEDVEKAVAEERFTNTMRRMQSRLLSFGPRRIRAFNYYPRFAEIEEYLTILTQLYNKTTKLIKIGQSHEGRSIYVVKISNGGQNKPAILIDAGIHAREWIAPSTALYALHQLVTNQSTSDLYANVDWYILPSLNPDGYEYTHESYRFWRKTRSSNANSRCVGTDANRNFDFKWMTIGASNNPCSDTYAGSKAFSEVETCALRNFMLANKDTIKVYLTLHSYGQYLLHPWGWTSDLPTNEPLLREVGVKAAAAVYKEYGTEYVVGSSTNVLYAAAGGSDDWALAVAGVDLAYTIELPGGRFDPPASRIVPVGIETFQAFKVFQQYIAEKYISRNSI</sequence>
<dbReference type="Proteomes" id="UP000694866">
    <property type="component" value="Unplaced"/>
</dbReference>
<feature type="signal peptide" evidence="12">
    <location>
        <begin position="1"/>
        <end position="16"/>
    </location>
</feature>
<dbReference type="AlphaFoldDB" id="A0A0C9RMM8"/>
<evidence type="ECO:0000256" key="6">
    <source>
        <dbReference type="ARBA" id="ARBA00022729"/>
    </source>
</evidence>
<dbReference type="PROSITE" id="PS52035">
    <property type="entry name" value="PEPTIDASE_M14"/>
    <property type="match status" value="1"/>
</dbReference>
<evidence type="ECO:0000256" key="4">
    <source>
        <dbReference type="ARBA" id="ARBA00022670"/>
    </source>
</evidence>
<dbReference type="InterPro" id="IPR003146">
    <property type="entry name" value="M14A_act_pep"/>
</dbReference>
<evidence type="ECO:0000256" key="5">
    <source>
        <dbReference type="ARBA" id="ARBA00022723"/>
    </source>
</evidence>
<dbReference type="InterPro" id="IPR000834">
    <property type="entry name" value="Peptidase_M14"/>
</dbReference>
<dbReference type="InterPro" id="IPR036990">
    <property type="entry name" value="M14A-like_propep"/>
</dbReference>
<keyword evidence="4" id="KW-0645">Protease</keyword>
<evidence type="ECO:0000256" key="2">
    <source>
        <dbReference type="ARBA" id="ARBA00005988"/>
    </source>
</evidence>